<keyword evidence="12 14" id="KW-0539">Nucleus</keyword>
<evidence type="ECO:0000259" key="17">
    <source>
        <dbReference type="SMART" id="SM00968"/>
    </source>
</evidence>
<dbReference type="AlphaFoldDB" id="A0A3B4EBE6"/>
<evidence type="ECO:0000256" key="4">
    <source>
        <dbReference type="ARBA" id="ARBA00022454"/>
    </source>
</evidence>
<evidence type="ECO:0000313" key="19">
    <source>
        <dbReference type="Proteomes" id="UP001501920"/>
    </source>
</evidence>
<feature type="coiled-coil region" evidence="15">
    <location>
        <begin position="189"/>
        <end position="490"/>
    </location>
</feature>
<evidence type="ECO:0000256" key="10">
    <source>
        <dbReference type="ARBA" id="ARBA00023054"/>
    </source>
</evidence>
<dbReference type="PANTHER" id="PTHR18937:SF170">
    <property type="entry name" value="STRUCTURAL MAINTENANCE OF CHROMOSOMES PROTEIN 1A"/>
    <property type="match status" value="1"/>
</dbReference>
<evidence type="ECO:0000256" key="7">
    <source>
        <dbReference type="ARBA" id="ARBA00022763"/>
    </source>
</evidence>
<evidence type="ECO:0000256" key="9">
    <source>
        <dbReference type="ARBA" id="ARBA00022840"/>
    </source>
</evidence>
<name>A0A3B4EBE6_PYGNA</name>
<feature type="coiled-coil region" evidence="15">
    <location>
        <begin position="664"/>
        <end position="711"/>
    </location>
</feature>
<evidence type="ECO:0000256" key="13">
    <source>
        <dbReference type="ARBA" id="ARBA00023306"/>
    </source>
</evidence>
<dbReference type="Gene3D" id="3.30.70.1620">
    <property type="match status" value="1"/>
</dbReference>
<keyword evidence="5" id="KW-0132">Cell division</keyword>
<keyword evidence="13" id="KW-0131">Cell cycle</keyword>
<feature type="region of interest" description="Disordered" evidence="16">
    <location>
        <begin position="944"/>
        <end position="971"/>
    </location>
</feature>
<keyword evidence="7" id="KW-0227">DNA damage</keyword>
<keyword evidence="4" id="KW-0158">Chromosome</keyword>
<dbReference type="GO" id="GO:0006281">
    <property type="term" value="P:DNA repair"/>
    <property type="evidence" value="ECO:0007669"/>
    <property type="project" value="UniProtKB-KW"/>
</dbReference>
<dbReference type="InterPro" id="IPR010935">
    <property type="entry name" value="SMC_hinge"/>
</dbReference>
<dbReference type="OrthoDB" id="413649at2759"/>
<gene>
    <name evidence="18" type="primary">SMC1A</name>
</gene>
<dbReference type="GO" id="GO:0030893">
    <property type="term" value="C:meiotic cohesin complex"/>
    <property type="evidence" value="ECO:0007669"/>
    <property type="project" value="TreeGrafter"/>
</dbReference>
<accession>A0A3B4EBE6</accession>
<dbReference type="Pfam" id="PF02463">
    <property type="entry name" value="SMC_N"/>
    <property type="match status" value="2"/>
</dbReference>
<dbReference type="GO" id="GO:0007062">
    <property type="term" value="P:sister chromatid cohesion"/>
    <property type="evidence" value="ECO:0007669"/>
    <property type="project" value="InterPro"/>
</dbReference>
<dbReference type="Ensembl" id="ENSPNAT00000038221.2">
    <property type="protein sequence ID" value="ENSPNAP00000033867.1"/>
    <property type="gene ID" value="ENSPNAG00000022856.2"/>
</dbReference>
<dbReference type="GO" id="GO:0016887">
    <property type="term" value="F:ATP hydrolysis activity"/>
    <property type="evidence" value="ECO:0007669"/>
    <property type="project" value="InterPro"/>
</dbReference>
<dbReference type="CTD" id="8243"/>
<dbReference type="GeneID" id="108433516"/>
<dbReference type="Proteomes" id="UP001501920">
    <property type="component" value="Chromosome 9"/>
</dbReference>
<dbReference type="GO" id="GO:0051301">
    <property type="term" value="P:cell division"/>
    <property type="evidence" value="ECO:0007669"/>
    <property type="project" value="UniProtKB-KW"/>
</dbReference>
<dbReference type="SMART" id="SM00968">
    <property type="entry name" value="SMC_hinge"/>
    <property type="match status" value="1"/>
</dbReference>
<proteinExistence type="inferred from homology"/>
<dbReference type="InterPro" id="IPR036277">
    <property type="entry name" value="SMC_hinge_sf"/>
</dbReference>
<dbReference type="FunFam" id="3.40.50.300:FF:000564">
    <property type="entry name" value="Structural maintenance of chromosomes 1A"/>
    <property type="match status" value="1"/>
</dbReference>
<keyword evidence="9" id="KW-0067">ATP-binding</keyword>
<evidence type="ECO:0000256" key="15">
    <source>
        <dbReference type="SAM" id="Coils"/>
    </source>
</evidence>
<dbReference type="PIRSF" id="PIRSF005719">
    <property type="entry name" value="SMC"/>
    <property type="match status" value="1"/>
</dbReference>
<sequence>MGYLKLIEIENFKSYKGRQIIGPFHKFTAIIGPNGSGKSNLMDAISFVLAEKTSNLRVKTLKDLIHGAPVGKPAANRAFVSMVYCEDNDSERTFTRVIIGSSSEYRLDNKVVGLSDYSEELEKLGILIKARNFLVFQGAVESIAMKNPKERTALFEEISRSGELAQEYDRRKKEMVKAEEDTQFNYHRKKNIAAERKEAKQEKEEAERYQRLKDEVIRAHVQLQLFKLYHNEAEIEKLNRELSQRNREIEKDRKKMDHIEDELKEKKKELGRMMRDQQNVEKEIKEKDAELNQKRPLYIKAKENTSHKIKKLEAARKSLQNAQKMYKKRKADMEELDQEQGAVEMSRQEFEERMEEEAQSQGQDLTLEENQVKQYHRLKEEASKRAATLAQELEKFNRDQKADQDRLDLEERKKVETEAKIKQKIREIEENQKRIEKLEDYIATSRQSLDEQRRMEEELTEEVELAKRRIDEINMELNQVMEQLGDARIDRQENSRQQRKAEIMESIKRLYPGSVYGRLIDLCQPTQKKYQIAVTKVLGKNMDAIIVDSEKTGRDCIQYIKEQRGEPETFLPLDYLEVKPTDEKLRELREAKLVIDVIRYEPPHIKKALQYACGNALVCENVEDARRIAFGGPYRHKTVALDGTLFQKSGVISGGASDLKAKARRWDEKAVDKLKDKKEKLTEELKEQMKAKRKEAELRQVQSQAHGLQMRLKYSQSDLEQTKTRHLSLNMQEKSKLESELANFGPRINDIRRIIQSRERDITELRDRMNLVEDEVFLEFCEEIGVRNIREFEEEKVKRQNEIAKKRLEFETQKTRLAIQLDYERNQLKEDQEKVMMWEQTVKKDESEIERLKKEEHRHMKIIDETMAQLQDLKNQHLTKKGEVNDKNREMEEIRKKLGAANKELTQLQKEVTAIETKLEQKRSDRHNLLQACKMQDIKLPLKSGTMDDISQGEGSSQVDESSNQKTSSSVHAKEALIEIDYTNLNEDLKDALSEEEIKAEMNTLQQRLNEQQSILQRISAPNMKAMEKLESVRDKFQETSDEFEAARKRAKKAKQAFEQIKKERFDRFNTCFESVATNIDEIYKALSRNSSAQAFLGPENPEEPYLDGINYNCVAPGKRFRPMDNLSGGEKTVAALALLFAIHSYKPAPFFVLDEIDAALDNTNIGKVANYIKDQSVQNFQAIVISLKEEFYTKADSLIGVYPEQGDCVISKVLTFDLSQYPDANPNPND</sequence>
<dbReference type="InterPro" id="IPR024704">
    <property type="entry name" value="SMC"/>
</dbReference>
<dbReference type="FunFam" id="3.30.70.1620:FF:000001">
    <property type="entry name" value="Structural maintenance of chromosomes 1B"/>
    <property type="match status" value="1"/>
</dbReference>
<dbReference type="CDD" id="cd03275">
    <property type="entry name" value="ABC_SMC1_euk"/>
    <property type="match status" value="2"/>
</dbReference>
<evidence type="ECO:0000256" key="2">
    <source>
        <dbReference type="ARBA" id="ARBA00004286"/>
    </source>
</evidence>
<dbReference type="Gene3D" id="1.20.1060.20">
    <property type="match status" value="1"/>
</dbReference>
<dbReference type="STRING" id="42514.ENSPNAP00000033867"/>
<dbReference type="FunFam" id="3.40.50.300:FF:000562">
    <property type="entry name" value="Structural maintenance of chromosomes protein"/>
    <property type="match status" value="1"/>
</dbReference>
<evidence type="ECO:0000256" key="6">
    <source>
        <dbReference type="ARBA" id="ARBA00022741"/>
    </source>
</evidence>
<dbReference type="InterPro" id="IPR003395">
    <property type="entry name" value="RecF/RecN/SMC_N"/>
</dbReference>
<dbReference type="InterPro" id="IPR027417">
    <property type="entry name" value="P-loop_NTPase"/>
</dbReference>
<evidence type="ECO:0000256" key="1">
    <source>
        <dbReference type="ARBA" id="ARBA00004123"/>
    </source>
</evidence>
<keyword evidence="6" id="KW-0547">Nucleotide-binding</keyword>
<evidence type="ECO:0000256" key="16">
    <source>
        <dbReference type="SAM" id="MobiDB-lite"/>
    </source>
</evidence>
<reference evidence="18 19" key="1">
    <citation type="submission" date="2020-10" db="EMBL/GenBank/DDBJ databases">
        <title>Pygocentrus nattereri (red-bellied piranha) genome, fPygNat1, primary haplotype.</title>
        <authorList>
            <person name="Myers G."/>
            <person name="Meyer A."/>
            <person name="Karagic N."/>
            <person name="Pippel M."/>
            <person name="Winkler S."/>
            <person name="Tracey A."/>
            <person name="Wood J."/>
            <person name="Formenti G."/>
            <person name="Howe K."/>
            <person name="Fedrigo O."/>
            <person name="Jarvis E.D."/>
        </authorList>
    </citation>
    <scope>NUCLEOTIDE SEQUENCE [LARGE SCALE GENOMIC DNA]</scope>
</reference>
<keyword evidence="8" id="KW-0498">Mitosis</keyword>
<organism evidence="18 19">
    <name type="scientific">Pygocentrus nattereri</name>
    <name type="common">Red-bellied piranha</name>
    <dbReference type="NCBI Taxonomy" id="42514"/>
    <lineage>
        <taxon>Eukaryota</taxon>
        <taxon>Metazoa</taxon>
        <taxon>Chordata</taxon>
        <taxon>Craniata</taxon>
        <taxon>Vertebrata</taxon>
        <taxon>Euteleostomi</taxon>
        <taxon>Actinopterygii</taxon>
        <taxon>Neopterygii</taxon>
        <taxon>Teleostei</taxon>
        <taxon>Ostariophysi</taxon>
        <taxon>Characiformes</taxon>
        <taxon>Characoidei</taxon>
        <taxon>Pygocentrus</taxon>
    </lineage>
</organism>
<keyword evidence="11" id="KW-0234">DNA repair</keyword>
<dbReference type="GO" id="GO:0005654">
    <property type="term" value="C:nucleoplasm"/>
    <property type="evidence" value="ECO:0007669"/>
    <property type="project" value="UniProtKB-ARBA"/>
</dbReference>
<feature type="coiled-coil region" evidence="15">
    <location>
        <begin position="748"/>
        <end position="925"/>
    </location>
</feature>
<comment type="similarity">
    <text evidence="3">Belongs to the SMC family. SMC1 subfamily.</text>
</comment>
<evidence type="ECO:0000256" key="5">
    <source>
        <dbReference type="ARBA" id="ARBA00022618"/>
    </source>
</evidence>
<feature type="domain" description="SMC hinge" evidence="17">
    <location>
        <begin position="513"/>
        <end position="629"/>
    </location>
</feature>
<dbReference type="GO" id="GO:0003677">
    <property type="term" value="F:DNA binding"/>
    <property type="evidence" value="ECO:0007669"/>
    <property type="project" value="TreeGrafter"/>
</dbReference>
<dbReference type="InterPro" id="IPR028468">
    <property type="entry name" value="Smc1_ABC"/>
</dbReference>
<dbReference type="RefSeq" id="XP_017563629.1">
    <property type="nucleotide sequence ID" value="XM_017708140.2"/>
</dbReference>
<dbReference type="GeneTree" id="ENSGT00940000155614"/>
<keyword evidence="19" id="KW-1185">Reference proteome</keyword>
<dbReference type="OMA" id="KHMDFQR"/>
<dbReference type="SUPFAM" id="SSF75553">
    <property type="entry name" value="Smc hinge domain"/>
    <property type="match status" value="1"/>
</dbReference>
<feature type="coiled-coil region" evidence="15">
    <location>
        <begin position="995"/>
        <end position="1064"/>
    </location>
</feature>
<keyword evidence="10 15" id="KW-0175">Coiled coil</keyword>
<dbReference type="PANTHER" id="PTHR18937">
    <property type="entry name" value="STRUCTURAL MAINTENANCE OF CHROMOSOMES SMC FAMILY MEMBER"/>
    <property type="match status" value="1"/>
</dbReference>
<dbReference type="FunFam" id="1.20.1060.20:FF:000001">
    <property type="entry name" value="Structural maintenance of chromosomes 1A"/>
    <property type="match status" value="1"/>
</dbReference>
<dbReference type="Gene3D" id="3.40.50.300">
    <property type="entry name" value="P-loop containing nucleotide triphosphate hydrolases"/>
    <property type="match status" value="2"/>
</dbReference>
<evidence type="ECO:0000256" key="8">
    <source>
        <dbReference type="ARBA" id="ARBA00022776"/>
    </source>
</evidence>
<protein>
    <recommendedName>
        <fullName evidence="14">Structural maintenance of chromosomes protein</fullName>
    </recommendedName>
</protein>
<dbReference type="SUPFAM" id="SSF52540">
    <property type="entry name" value="P-loop containing nucleoside triphosphate hydrolases"/>
    <property type="match status" value="1"/>
</dbReference>
<evidence type="ECO:0000256" key="14">
    <source>
        <dbReference type="PIRNR" id="PIRNR005719"/>
    </source>
</evidence>
<comment type="subcellular location">
    <subcellularLocation>
        <location evidence="2">Chromosome</location>
    </subcellularLocation>
    <subcellularLocation>
        <location evidence="1 14">Nucleus</location>
    </subcellularLocation>
</comment>
<dbReference type="Pfam" id="PF06470">
    <property type="entry name" value="SMC_hinge"/>
    <property type="match status" value="1"/>
</dbReference>
<dbReference type="GO" id="GO:0005524">
    <property type="term" value="F:ATP binding"/>
    <property type="evidence" value="ECO:0007669"/>
    <property type="project" value="UniProtKB-KW"/>
</dbReference>
<feature type="compositionally biased region" description="Polar residues" evidence="16">
    <location>
        <begin position="953"/>
        <end position="971"/>
    </location>
</feature>
<evidence type="ECO:0000256" key="12">
    <source>
        <dbReference type="ARBA" id="ARBA00023242"/>
    </source>
</evidence>
<evidence type="ECO:0000313" key="18">
    <source>
        <dbReference type="Ensembl" id="ENSPNAP00000033867.1"/>
    </source>
</evidence>
<evidence type="ECO:0000256" key="3">
    <source>
        <dbReference type="ARBA" id="ARBA00005597"/>
    </source>
</evidence>
<reference evidence="18" key="2">
    <citation type="submission" date="2025-08" db="UniProtKB">
        <authorList>
            <consortium name="Ensembl"/>
        </authorList>
    </citation>
    <scope>IDENTIFICATION</scope>
</reference>
<evidence type="ECO:0000256" key="11">
    <source>
        <dbReference type="ARBA" id="ARBA00023204"/>
    </source>
</evidence>
<reference evidence="18" key="3">
    <citation type="submission" date="2025-09" db="UniProtKB">
        <authorList>
            <consortium name="Ensembl"/>
        </authorList>
    </citation>
    <scope>IDENTIFICATION</scope>
</reference>
<dbReference type="RefSeq" id="XP_037397381.1">
    <property type="nucleotide sequence ID" value="XM_037541484.1"/>
</dbReference>